<accession>A0ABQ4QFG9</accession>
<gene>
    <name evidence="1" type="ORF">AFCDBAGC_1858</name>
</gene>
<name>A0ABQ4QFG9_9HYPH</name>
<protein>
    <submittedName>
        <fullName evidence="1">Uncharacterized protein</fullName>
    </submittedName>
</protein>
<evidence type="ECO:0000313" key="1">
    <source>
        <dbReference type="EMBL" id="GJD43996.1"/>
    </source>
</evidence>
<dbReference type="Proteomes" id="UP001055117">
    <property type="component" value="Unassembled WGS sequence"/>
</dbReference>
<dbReference type="EMBL" id="BPQG01000026">
    <property type="protein sequence ID" value="GJD43996.1"/>
    <property type="molecule type" value="Genomic_DNA"/>
</dbReference>
<proteinExistence type="predicted"/>
<reference evidence="1 2" key="1">
    <citation type="journal article" date="2021" name="Front. Microbiol.">
        <title>Comprehensive Comparative Genomics and Phenotyping of Methylobacterium Species.</title>
        <authorList>
            <person name="Alessa O."/>
            <person name="Ogura Y."/>
            <person name="Fujitani Y."/>
            <person name="Takami H."/>
            <person name="Hayashi T."/>
            <person name="Sahin N."/>
            <person name="Tani A."/>
        </authorList>
    </citation>
    <scope>NUCLEOTIDE SEQUENCE [LARGE SCALE GENOMIC DNA]</scope>
    <source>
        <strain evidence="1 2">DSM 23679</strain>
    </source>
</reference>
<keyword evidence="2" id="KW-1185">Reference proteome</keyword>
<organism evidence="1 2">
    <name type="scientific">Methylobacterium cerastii</name>
    <dbReference type="NCBI Taxonomy" id="932741"/>
    <lineage>
        <taxon>Bacteria</taxon>
        <taxon>Pseudomonadati</taxon>
        <taxon>Pseudomonadota</taxon>
        <taxon>Alphaproteobacteria</taxon>
        <taxon>Hyphomicrobiales</taxon>
        <taxon>Methylobacteriaceae</taxon>
        <taxon>Methylobacterium</taxon>
    </lineage>
</organism>
<sequence length="58" mass="6576">MQFFFSIPLYGEENFSMLHESFALASRTDTSCASIEQSTPYLKFKVAYPLRDCGLTDA</sequence>
<evidence type="ECO:0000313" key="2">
    <source>
        <dbReference type="Proteomes" id="UP001055117"/>
    </source>
</evidence>
<comment type="caution">
    <text evidence="1">The sequence shown here is derived from an EMBL/GenBank/DDBJ whole genome shotgun (WGS) entry which is preliminary data.</text>
</comment>